<dbReference type="Gene3D" id="2.10.110.10">
    <property type="entry name" value="Cysteine Rich Protein"/>
    <property type="match status" value="4"/>
</dbReference>
<evidence type="ECO:0000313" key="7">
    <source>
        <dbReference type="EMBL" id="KAK8891257.1"/>
    </source>
</evidence>
<evidence type="ECO:0000256" key="1">
    <source>
        <dbReference type="ARBA" id="ARBA00022723"/>
    </source>
</evidence>
<dbReference type="Pfam" id="PF00412">
    <property type="entry name" value="LIM"/>
    <property type="match status" value="3"/>
</dbReference>
<organism evidence="7 8">
    <name type="scientific">Tritrichomonas musculus</name>
    <dbReference type="NCBI Taxonomy" id="1915356"/>
    <lineage>
        <taxon>Eukaryota</taxon>
        <taxon>Metamonada</taxon>
        <taxon>Parabasalia</taxon>
        <taxon>Tritrichomonadida</taxon>
        <taxon>Tritrichomonadidae</taxon>
        <taxon>Tritrichomonas</taxon>
    </lineage>
</organism>
<evidence type="ECO:0000259" key="6">
    <source>
        <dbReference type="PROSITE" id="PS50023"/>
    </source>
</evidence>
<dbReference type="SMART" id="SM00132">
    <property type="entry name" value="LIM"/>
    <property type="match status" value="4"/>
</dbReference>
<keyword evidence="1 5" id="KW-0479">Metal-binding</keyword>
<feature type="domain" description="LIM zinc-binding" evidence="6">
    <location>
        <begin position="100"/>
        <end position="161"/>
    </location>
</feature>
<dbReference type="PROSITE" id="PS50023">
    <property type="entry name" value="LIM_DOMAIN_2"/>
    <property type="match status" value="2"/>
</dbReference>
<dbReference type="SUPFAM" id="SSF57716">
    <property type="entry name" value="Glucocorticoid receptor-like (DNA-binding domain)"/>
    <property type="match status" value="2"/>
</dbReference>
<keyword evidence="4 5" id="KW-0440">LIM domain</keyword>
<proteinExistence type="predicted"/>
<dbReference type="PANTHER" id="PTHR24205">
    <property type="entry name" value="FOUR AND A HALF LIM DOMAINS PROTEIN"/>
    <property type="match status" value="1"/>
</dbReference>
<evidence type="ECO:0000256" key="2">
    <source>
        <dbReference type="ARBA" id="ARBA00022737"/>
    </source>
</evidence>
<dbReference type="PANTHER" id="PTHR24205:SF4">
    <property type="entry name" value="PROTEIN ESPINAS"/>
    <property type="match status" value="1"/>
</dbReference>
<evidence type="ECO:0000256" key="5">
    <source>
        <dbReference type="PROSITE-ProRule" id="PRU00125"/>
    </source>
</evidence>
<reference evidence="7 8" key="1">
    <citation type="submission" date="2024-04" db="EMBL/GenBank/DDBJ databases">
        <title>Tritrichomonas musculus Genome.</title>
        <authorList>
            <person name="Alves-Ferreira E."/>
            <person name="Grigg M."/>
            <person name="Lorenzi H."/>
            <person name="Galac M."/>
        </authorList>
    </citation>
    <scope>NUCLEOTIDE SEQUENCE [LARGE SCALE GENOMIC DNA]</scope>
    <source>
        <strain evidence="7 8">EAF2021</strain>
    </source>
</reference>
<feature type="domain" description="LIM zinc-binding" evidence="6">
    <location>
        <begin position="282"/>
        <end position="341"/>
    </location>
</feature>
<gene>
    <name evidence="7" type="ORF">M9Y10_028464</name>
</gene>
<dbReference type="InterPro" id="IPR001781">
    <property type="entry name" value="Znf_LIM"/>
</dbReference>
<keyword evidence="3 5" id="KW-0862">Zinc</keyword>
<keyword evidence="2" id="KW-0677">Repeat</keyword>
<dbReference type="Proteomes" id="UP001470230">
    <property type="component" value="Unassembled WGS sequence"/>
</dbReference>
<accession>A0ABR2KLE1</accession>
<evidence type="ECO:0000256" key="4">
    <source>
        <dbReference type="ARBA" id="ARBA00023038"/>
    </source>
</evidence>
<evidence type="ECO:0000256" key="3">
    <source>
        <dbReference type="ARBA" id="ARBA00022833"/>
    </source>
</evidence>
<dbReference type="PROSITE" id="PS00478">
    <property type="entry name" value="LIM_DOMAIN_1"/>
    <property type="match status" value="2"/>
</dbReference>
<evidence type="ECO:0000313" key="8">
    <source>
        <dbReference type="Proteomes" id="UP001470230"/>
    </source>
</evidence>
<comment type="caution">
    <text evidence="7">The sequence shown here is derived from an EMBL/GenBank/DDBJ whole genome shotgun (WGS) entry which is preliminary data.</text>
</comment>
<keyword evidence="8" id="KW-1185">Reference proteome</keyword>
<sequence length="341" mass="39783">MSKKEADLAIYSPGLMVVAKPILTISYLNKKPRHTCNEGQCYVCGMKTTRSDIHIENISFHESCKNKLYCPICNELMLKKFCIENGIMMHTVCHHHIFSHRCFTCNEQTNGSDLIIWNGYHFHEKCFICSLCHLQITSKEETHSLNGLPICGICYSQRAKICINCNKLVEKTKKNKFLFGGRVFFMHDCCSFCFECNQKLTKNNFAFEQNKAICRICWMKSLSYDCQKCNEPILSHNLIFYRNYWHNKCIECTKCHQNMRYSHINLVQSQIFCDECFKGLKTHCGVCGQVIENEGIECHERVFHYQCYKCCICQATLNESNSEYLNGKLYCSSCIHLKNKY</sequence>
<protein>
    <recommendedName>
        <fullName evidence="6">LIM zinc-binding domain-containing protein</fullName>
    </recommendedName>
</protein>
<dbReference type="EMBL" id="JAPFFF010000004">
    <property type="protein sequence ID" value="KAK8891257.1"/>
    <property type="molecule type" value="Genomic_DNA"/>
</dbReference>
<name>A0ABR2KLE1_9EUKA</name>